<reference evidence="3" key="1">
    <citation type="submission" date="2016-11" db="EMBL/GenBank/DDBJ databases">
        <authorList>
            <person name="Varghese N."/>
            <person name="Submissions S."/>
        </authorList>
    </citation>
    <scope>NUCLEOTIDE SEQUENCE [LARGE SCALE GENOMIC DNA]</scope>
    <source>
        <strain evidence="3">DSM 15292</strain>
    </source>
</reference>
<protein>
    <submittedName>
        <fullName evidence="2">Uncharacterized protein</fullName>
    </submittedName>
</protein>
<feature type="transmembrane region" description="Helical" evidence="1">
    <location>
        <begin position="165"/>
        <end position="183"/>
    </location>
</feature>
<accession>A0A1N6GB16</accession>
<feature type="transmembrane region" description="Helical" evidence="1">
    <location>
        <begin position="29"/>
        <end position="50"/>
    </location>
</feature>
<keyword evidence="1" id="KW-1133">Transmembrane helix</keyword>
<dbReference type="AlphaFoldDB" id="A0A1N6GB16"/>
<dbReference type="EMBL" id="FSRC01000002">
    <property type="protein sequence ID" value="SIO04736.1"/>
    <property type="molecule type" value="Genomic_DNA"/>
</dbReference>
<evidence type="ECO:0000313" key="3">
    <source>
        <dbReference type="Proteomes" id="UP000185221"/>
    </source>
</evidence>
<dbReference type="STRING" id="226505.SAMN05444394_3106"/>
<proteinExistence type="predicted"/>
<sequence length="191" mass="21020">MEKELSSKDSLALITDMIRKAKREVAGDGSFQILLWGWTISICNLGHYALMKAGVANSYLIWLLVIPTTIVSTVYGIRKGKKARVKTHLDIVIGQLWIAVFVGIIIVLGFMNILEFNQNPVILILAALGMFVTGTLIRVNLVKLGGVILGVGAIIAFTLPVMDQYLVAGIAIILGYLVPGYYLKKNYRERV</sequence>
<feature type="transmembrane region" description="Helical" evidence="1">
    <location>
        <begin position="56"/>
        <end position="77"/>
    </location>
</feature>
<dbReference type="OrthoDB" id="670335at2"/>
<feature type="transmembrane region" description="Helical" evidence="1">
    <location>
        <begin position="144"/>
        <end position="159"/>
    </location>
</feature>
<evidence type="ECO:0000256" key="1">
    <source>
        <dbReference type="SAM" id="Phobius"/>
    </source>
</evidence>
<keyword evidence="1" id="KW-0472">Membrane</keyword>
<dbReference type="Proteomes" id="UP000185221">
    <property type="component" value="Unassembled WGS sequence"/>
</dbReference>
<organism evidence="2 3">
    <name type="scientific">Algoriphagus halophilus</name>
    <dbReference type="NCBI Taxonomy" id="226505"/>
    <lineage>
        <taxon>Bacteria</taxon>
        <taxon>Pseudomonadati</taxon>
        <taxon>Bacteroidota</taxon>
        <taxon>Cytophagia</taxon>
        <taxon>Cytophagales</taxon>
        <taxon>Cyclobacteriaceae</taxon>
        <taxon>Algoriphagus</taxon>
    </lineage>
</organism>
<keyword evidence="1" id="KW-0812">Transmembrane</keyword>
<evidence type="ECO:0000313" key="2">
    <source>
        <dbReference type="EMBL" id="SIO04736.1"/>
    </source>
</evidence>
<keyword evidence="3" id="KW-1185">Reference proteome</keyword>
<gene>
    <name evidence="2" type="ORF">SAMN05444394_3106</name>
</gene>
<name>A0A1N6GB16_9BACT</name>
<dbReference type="RefSeq" id="WP_074225868.1">
    <property type="nucleotide sequence ID" value="NZ_FSRC01000002.1"/>
</dbReference>
<feature type="transmembrane region" description="Helical" evidence="1">
    <location>
        <begin position="120"/>
        <end position="137"/>
    </location>
</feature>
<feature type="transmembrane region" description="Helical" evidence="1">
    <location>
        <begin position="89"/>
        <end position="114"/>
    </location>
</feature>